<keyword evidence="1" id="KW-0732">Signal</keyword>
<dbReference type="Proteomes" id="UP000237061">
    <property type="component" value="Unassembled WGS sequence"/>
</dbReference>
<dbReference type="EMBL" id="PPXC01000019">
    <property type="protein sequence ID" value="POH71946.1"/>
    <property type="molecule type" value="Genomic_DNA"/>
</dbReference>
<proteinExistence type="predicted"/>
<feature type="signal peptide" evidence="1">
    <location>
        <begin position="1"/>
        <end position="34"/>
    </location>
</feature>
<gene>
    <name evidence="2" type="ORF">CVS27_18075</name>
</gene>
<sequence length="199" mass="20329">MARMSNRTARIVKWSALPAALIVSGLLVSQASYSAFSATTTNPTNSWNSGAIALSNSSPATALFTATNIKPGDWGSKCITVTADKIVSGTTVKMQAKTAAAVGSKAELNDALFVKVTTPAVACAVSTAPIATTAGVTLTSFIATSGVPVWTPTAAAETKSYLIDWVFDPTATSAAFATKSSSIDFIWTADQGAGSQINP</sequence>
<accession>A0A2S3ZRS9</accession>
<protein>
    <submittedName>
        <fullName evidence="2">Uncharacterized protein</fullName>
    </submittedName>
</protein>
<evidence type="ECO:0000313" key="3">
    <source>
        <dbReference type="Proteomes" id="UP000237061"/>
    </source>
</evidence>
<evidence type="ECO:0000313" key="2">
    <source>
        <dbReference type="EMBL" id="POH71946.1"/>
    </source>
</evidence>
<dbReference type="RefSeq" id="WP_103467246.1">
    <property type="nucleotide sequence ID" value="NZ_PPXB01000004.1"/>
</dbReference>
<reference evidence="2 3" key="1">
    <citation type="submission" date="2018-01" db="EMBL/GenBank/DDBJ databases">
        <title>Arthrobacter sp. nov., from glaciers in China.</title>
        <authorList>
            <person name="Liu Q."/>
            <person name="Xin Y.-H."/>
        </authorList>
    </citation>
    <scope>NUCLEOTIDE SEQUENCE [LARGE SCALE GENOMIC DNA]</scope>
    <source>
        <strain evidence="2 3">HLT2-12-2</strain>
    </source>
</reference>
<keyword evidence="3" id="KW-1185">Reference proteome</keyword>
<organism evidence="2 3">
    <name type="scientific">Arthrobacter glacialis</name>
    <dbReference type="NCBI Taxonomy" id="1664"/>
    <lineage>
        <taxon>Bacteria</taxon>
        <taxon>Bacillati</taxon>
        <taxon>Actinomycetota</taxon>
        <taxon>Actinomycetes</taxon>
        <taxon>Micrococcales</taxon>
        <taxon>Micrococcaceae</taxon>
        <taxon>Arthrobacter</taxon>
    </lineage>
</organism>
<evidence type="ECO:0000256" key="1">
    <source>
        <dbReference type="SAM" id="SignalP"/>
    </source>
</evidence>
<comment type="caution">
    <text evidence="2">The sequence shown here is derived from an EMBL/GenBank/DDBJ whole genome shotgun (WGS) entry which is preliminary data.</text>
</comment>
<dbReference type="OrthoDB" id="3826640at2"/>
<feature type="chain" id="PRO_5039209331" evidence="1">
    <location>
        <begin position="35"/>
        <end position="199"/>
    </location>
</feature>
<name>A0A2S3ZRS9_ARTGL</name>
<dbReference type="AlphaFoldDB" id="A0A2S3ZRS9"/>